<dbReference type="InterPro" id="IPR025705">
    <property type="entry name" value="Beta_hexosaminidase_sua/sub"/>
</dbReference>
<dbReference type="Proteomes" id="UP001474181">
    <property type="component" value="Unassembled WGS sequence"/>
</dbReference>
<evidence type="ECO:0000256" key="2">
    <source>
        <dbReference type="ARBA" id="ARBA00006285"/>
    </source>
</evidence>
<dbReference type="EC" id="3.2.1.52" evidence="3"/>
<evidence type="ECO:0000313" key="9">
    <source>
        <dbReference type="EMBL" id="MER7180430.1"/>
    </source>
</evidence>
<sequence>MPAHPSVLALVPRPAKAVLRPGHFTLDADTALHIGAGAEPAAELLRTLLAPATGLPLRPSPDGQFTLALAPGLTGLGDEGYGLTVAPHAVLLRAAHLTGLLRGIQTIRQLLSPEALSETPRPDTQWLLPCVEITDVPRHPWRGAMLDVARHFQPVSYLRRYVDLLALHKISVFHLHLTDDQGWRMPVAARPKLTEIGGHRAESQQGPAGSGTFDGVPHGGSYTRAELSGLVRYAAARGVTVMPEIEMPGHVRAALAAYPGLGNQPERSLDVWTRWGVCDTVLGVHDEVLDFCRDVLDEVMDVFPSPYIHIGGEECPTTEWTHSAAARERASAQGLPNPEALHGWFLGQIGEFLVRRGRRPVGWAETGAELPLDFTVMTWRDASHTRTAARRGHPVVSAYHRAAYLDYAQTADPHEPPAQPGTVVDLRAAHAHDPVPEDAGPDVAARVLGTQAQLWTEFVTTPAHIEYLTYPRLCALADRAWSGTTEWADFRSRLDGHTARLDALGVRYHPAHHPLTQPLTKPRTLSRSGITPPSGEEQP</sequence>
<dbReference type="InterPro" id="IPR015883">
    <property type="entry name" value="Glyco_hydro_20_cat"/>
</dbReference>
<dbReference type="InterPro" id="IPR017853">
    <property type="entry name" value="GH"/>
</dbReference>
<protein>
    <recommendedName>
        <fullName evidence="3">beta-N-acetylhexosaminidase</fullName>
        <ecNumber evidence="3">3.2.1.52</ecNumber>
    </recommendedName>
</protein>
<dbReference type="Pfam" id="PF02838">
    <property type="entry name" value="Glyco_hydro_20b"/>
    <property type="match status" value="1"/>
</dbReference>
<gene>
    <name evidence="9" type="ORF">ABT404_13285</name>
</gene>
<dbReference type="CDD" id="cd06563">
    <property type="entry name" value="GH20_chitobiase-like"/>
    <property type="match status" value="1"/>
</dbReference>
<dbReference type="SUPFAM" id="SSF51445">
    <property type="entry name" value="(Trans)glycosidases"/>
    <property type="match status" value="1"/>
</dbReference>
<feature type="domain" description="Glycoside hydrolase family 20 catalytic" evidence="7">
    <location>
        <begin position="139"/>
        <end position="483"/>
    </location>
</feature>
<dbReference type="SUPFAM" id="SSF55545">
    <property type="entry name" value="beta-N-acetylhexosaminidase-like domain"/>
    <property type="match status" value="1"/>
</dbReference>
<name>A0ABV1WUJ5_9ACTN</name>
<proteinExistence type="inferred from homology"/>
<evidence type="ECO:0000256" key="3">
    <source>
        <dbReference type="ARBA" id="ARBA00012663"/>
    </source>
</evidence>
<evidence type="ECO:0000256" key="6">
    <source>
        <dbReference type="SAM" id="MobiDB-lite"/>
    </source>
</evidence>
<dbReference type="Pfam" id="PF00728">
    <property type="entry name" value="Glyco_hydro_20"/>
    <property type="match status" value="1"/>
</dbReference>
<feature type="domain" description="Beta-hexosaminidase bacterial type N-terminal" evidence="8">
    <location>
        <begin position="9"/>
        <end position="135"/>
    </location>
</feature>
<evidence type="ECO:0000256" key="5">
    <source>
        <dbReference type="ARBA" id="ARBA00023295"/>
    </source>
</evidence>
<evidence type="ECO:0000259" key="7">
    <source>
        <dbReference type="Pfam" id="PF00728"/>
    </source>
</evidence>
<organism evidence="9 10">
    <name type="scientific">Streptomyces hyaluromycini</name>
    <dbReference type="NCBI Taxonomy" id="1377993"/>
    <lineage>
        <taxon>Bacteria</taxon>
        <taxon>Bacillati</taxon>
        <taxon>Actinomycetota</taxon>
        <taxon>Actinomycetes</taxon>
        <taxon>Kitasatosporales</taxon>
        <taxon>Streptomycetaceae</taxon>
        <taxon>Streptomyces</taxon>
    </lineage>
</organism>
<dbReference type="Gene3D" id="3.20.20.80">
    <property type="entry name" value="Glycosidases"/>
    <property type="match status" value="1"/>
</dbReference>
<feature type="compositionally biased region" description="Polar residues" evidence="6">
    <location>
        <begin position="517"/>
        <end position="531"/>
    </location>
</feature>
<accession>A0ABV1WUJ5</accession>
<comment type="catalytic activity">
    <reaction evidence="1">
        <text>Hydrolysis of terminal non-reducing N-acetyl-D-hexosamine residues in N-acetyl-beta-D-hexosaminides.</text>
        <dbReference type="EC" id="3.2.1.52"/>
    </reaction>
</comment>
<dbReference type="InterPro" id="IPR015882">
    <property type="entry name" value="HEX_bac_N"/>
</dbReference>
<dbReference type="PRINTS" id="PR00738">
    <property type="entry name" value="GLHYDRLASE20"/>
</dbReference>
<keyword evidence="4" id="KW-0378">Hydrolase</keyword>
<dbReference type="EMBL" id="JBEPEK010000074">
    <property type="protein sequence ID" value="MER7180430.1"/>
    <property type="molecule type" value="Genomic_DNA"/>
</dbReference>
<feature type="region of interest" description="Disordered" evidence="6">
    <location>
        <begin position="512"/>
        <end position="539"/>
    </location>
</feature>
<evidence type="ECO:0000256" key="4">
    <source>
        <dbReference type="ARBA" id="ARBA00022801"/>
    </source>
</evidence>
<reference evidence="9 10" key="1">
    <citation type="submission" date="2024-06" db="EMBL/GenBank/DDBJ databases">
        <title>The Natural Products Discovery Center: Release of the First 8490 Sequenced Strains for Exploring Actinobacteria Biosynthetic Diversity.</title>
        <authorList>
            <person name="Kalkreuter E."/>
            <person name="Kautsar S.A."/>
            <person name="Yang D."/>
            <person name="Bader C.D."/>
            <person name="Teijaro C.N."/>
            <person name="Fluegel L."/>
            <person name="Davis C.M."/>
            <person name="Simpson J.R."/>
            <person name="Lauterbach L."/>
            <person name="Steele A.D."/>
            <person name="Gui C."/>
            <person name="Meng S."/>
            <person name="Li G."/>
            <person name="Viehrig K."/>
            <person name="Ye F."/>
            <person name="Su P."/>
            <person name="Kiefer A.F."/>
            <person name="Nichols A."/>
            <person name="Cepeda A.J."/>
            <person name="Yan W."/>
            <person name="Fan B."/>
            <person name="Jiang Y."/>
            <person name="Adhikari A."/>
            <person name="Zheng C.-J."/>
            <person name="Schuster L."/>
            <person name="Cowan T.M."/>
            <person name="Smanski M.J."/>
            <person name="Chevrette M.G."/>
            <person name="De Carvalho L.P.S."/>
            <person name="Shen B."/>
        </authorList>
    </citation>
    <scope>NUCLEOTIDE SEQUENCE [LARGE SCALE GENOMIC DNA]</scope>
    <source>
        <strain evidence="9 10">NPDC000234</strain>
    </source>
</reference>
<dbReference type="PANTHER" id="PTHR22600">
    <property type="entry name" value="BETA-HEXOSAMINIDASE"/>
    <property type="match status" value="1"/>
</dbReference>
<evidence type="ECO:0000256" key="1">
    <source>
        <dbReference type="ARBA" id="ARBA00001231"/>
    </source>
</evidence>
<keyword evidence="10" id="KW-1185">Reference proteome</keyword>
<keyword evidence="5" id="KW-0326">Glycosidase</keyword>
<evidence type="ECO:0000313" key="10">
    <source>
        <dbReference type="Proteomes" id="UP001474181"/>
    </source>
</evidence>
<dbReference type="Gene3D" id="3.30.379.10">
    <property type="entry name" value="Chitobiase/beta-hexosaminidase domain 2-like"/>
    <property type="match status" value="1"/>
</dbReference>
<dbReference type="PANTHER" id="PTHR22600:SF57">
    <property type="entry name" value="BETA-N-ACETYLHEXOSAMINIDASE"/>
    <property type="match status" value="1"/>
</dbReference>
<evidence type="ECO:0000259" key="8">
    <source>
        <dbReference type="Pfam" id="PF02838"/>
    </source>
</evidence>
<comment type="caution">
    <text evidence="9">The sequence shown here is derived from an EMBL/GenBank/DDBJ whole genome shotgun (WGS) entry which is preliminary data.</text>
</comment>
<comment type="similarity">
    <text evidence="2">Belongs to the glycosyl hydrolase 20 family.</text>
</comment>
<dbReference type="RefSeq" id="WP_350780466.1">
    <property type="nucleotide sequence ID" value="NZ_JBEPEK010000074.1"/>
</dbReference>
<dbReference type="InterPro" id="IPR029018">
    <property type="entry name" value="Hex-like_dom2"/>
</dbReference>